<evidence type="ECO:0000313" key="3">
    <source>
        <dbReference type="Proteomes" id="UP000077927"/>
    </source>
</evidence>
<evidence type="ECO:0000313" key="2">
    <source>
        <dbReference type="EMBL" id="ANH75795.1"/>
    </source>
</evidence>
<sequence length="67" mass="7780">MKFGVLLPLVVVLLSACSNQGMYTFFQPWREDQCLRMQNIDAKRECMNVSRTPYDTYNEARSNATAR</sequence>
<protein>
    <submittedName>
        <fullName evidence="2">Lipoprotein</fullName>
    </submittedName>
</protein>
<feature type="chain" id="PRO_5041963472" evidence="1">
    <location>
        <begin position="21"/>
        <end position="67"/>
    </location>
</feature>
<feature type="signal peptide" evidence="1">
    <location>
        <begin position="1"/>
        <end position="20"/>
    </location>
</feature>
<proteinExistence type="predicted"/>
<keyword evidence="2" id="KW-0449">Lipoprotein</keyword>
<keyword evidence="1" id="KW-0732">Signal</keyword>
<dbReference type="RefSeq" id="WP_021192643.1">
    <property type="nucleotide sequence ID" value="NZ_CP012606.1"/>
</dbReference>
<organism evidence="2 3">
    <name type="scientific">Ralstonia insidiosa</name>
    <dbReference type="NCBI Taxonomy" id="190721"/>
    <lineage>
        <taxon>Bacteria</taxon>
        <taxon>Pseudomonadati</taxon>
        <taxon>Pseudomonadota</taxon>
        <taxon>Betaproteobacteria</taxon>
        <taxon>Burkholderiales</taxon>
        <taxon>Burkholderiaceae</taxon>
        <taxon>Ralstonia</taxon>
    </lineage>
</organism>
<gene>
    <name evidence="2" type="ORF">ACS15_4123</name>
</gene>
<dbReference type="PROSITE" id="PS51257">
    <property type="entry name" value="PROKAR_LIPOPROTEIN"/>
    <property type="match status" value="1"/>
</dbReference>
<dbReference type="Proteomes" id="UP000077927">
    <property type="component" value="Chromosome 2"/>
</dbReference>
<evidence type="ECO:0000256" key="1">
    <source>
        <dbReference type="SAM" id="SignalP"/>
    </source>
</evidence>
<dbReference type="EMBL" id="CP012606">
    <property type="protein sequence ID" value="ANH75795.1"/>
    <property type="molecule type" value="Genomic_DNA"/>
</dbReference>
<name>A0AAC9BKM8_9RALS</name>
<accession>A0AAC9BKM8</accession>
<dbReference type="KEGG" id="rin:ACS15_4123"/>
<dbReference type="AlphaFoldDB" id="A0AAC9BKM8"/>
<reference evidence="2 3" key="1">
    <citation type="submission" date="2015-09" db="EMBL/GenBank/DDBJ databases">
        <authorList>
            <person name="Xu Y."/>
            <person name="Nagy A."/>
            <person name="Liu N.T."/>
            <person name="Nou X."/>
        </authorList>
    </citation>
    <scope>NUCLEOTIDE SEQUENCE [LARGE SCALE GENOMIC DNA]</scope>
    <source>
        <strain evidence="2 3">FC1138</strain>
    </source>
</reference>